<dbReference type="Proteomes" id="UP000463951">
    <property type="component" value="Chromosome"/>
</dbReference>
<proteinExistence type="predicted"/>
<evidence type="ECO:0000313" key="3">
    <source>
        <dbReference type="EMBL" id="BBJ41796.1"/>
    </source>
</evidence>
<organism evidence="3 4">
    <name type="scientific">Streptomyces antimycoticus</name>
    <dbReference type="NCBI Taxonomy" id="68175"/>
    <lineage>
        <taxon>Bacteria</taxon>
        <taxon>Bacillati</taxon>
        <taxon>Actinomycetota</taxon>
        <taxon>Actinomycetes</taxon>
        <taxon>Kitasatosporales</taxon>
        <taxon>Streptomycetaceae</taxon>
        <taxon>Streptomyces</taxon>
        <taxon>Streptomyces violaceusniger group</taxon>
    </lineage>
</organism>
<feature type="compositionally biased region" description="Basic residues" evidence="1">
    <location>
        <begin position="135"/>
        <end position="147"/>
    </location>
</feature>
<feature type="compositionally biased region" description="Acidic residues" evidence="1">
    <location>
        <begin position="100"/>
        <end position="122"/>
    </location>
</feature>
<evidence type="ECO:0000313" key="4">
    <source>
        <dbReference type="Proteomes" id="UP000463951"/>
    </source>
</evidence>
<dbReference type="EMBL" id="AP019620">
    <property type="protein sequence ID" value="BBJ41796.1"/>
    <property type="molecule type" value="Genomic_DNA"/>
</dbReference>
<feature type="domain" description="Coenzyme Q-binding protein COQ10 START" evidence="2">
    <location>
        <begin position="295"/>
        <end position="412"/>
    </location>
</feature>
<feature type="region of interest" description="Disordered" evidence="1">
    <location>
        <begin position="82"/>
        <end position="183"/>
    </location>
</feature>
<dbReference type="Pfam" id="PF03364">
    <property type="entry name" value="Polyketide_cyc"/>
    <property type="match status" value="1"/>
</dbReference>
<dbReference type="SUPFAM" id="SSF55961">
    <property type="entry name" value="Bet v1-like"/>
    <property type="match status" value="1"/>
</dbReference>
<accession>A0A499UZZ1</accession>
<dbReference type="InterPro" id="IPR047137">
    <property type="entry name" value="ORF3"/>
</dbReference>
<sequence>MMTNGKITVAVVGGYLLGRTKKAKLAFGLGMLLAGKKITLDPQQLKKSLAAMPLLSGLNGQVRQELVDATRQAATKAVSDRVGGLADSLHERTALLRGESEDDRDEDEDARDEGRAEDEEPAEREGADADSEPKRKPKPPKPPRKAAAKAPARPAKKTAASGSGKAKKTAASGAARAKKTARTAGAAMADTLGKLKDDIVGNPATDRLKDELRNYVQARATHAISGLGTGLAKGAQSLAEGKSPGQALMKAGSSQLKDSLKESLKEKVKSAFGKGRGKSGGGKSKSVTVVEDIDVGVPVREAYDQWTQFQEFSTFAKGVVSVEKADDTSSNWKVKVAKSTRSWRANVTEQVPDERITWTTEGAKGTVKGVVTFHPLGDNLTRVLLVLEYFPKGLFEKTGNIWRAQGRRARLDLKLYRKFIMMRGEATDGWRGEIRDGEVVRDHETAVEEEERDNAEDEAGGEADEPRSESGDEGEAEGDAGEERADEAEDAYEDEDGAAADADEAPEEEYEEEPEDAESEPESGLEEDEEEPEDTEDAEAYEESEEPEEVEEAEEPEAARPRRRAAAARR</sequence>
<dbReference type="AlphaFoldDB" id="A0A499UZZ1"/>
<feature type="compositionally biased region" description="Basic residues" evidence="1">
    <location>
        <begin position="561"/>
        <end position="570"/>
    </location>
</feature>
<gene>
    <name evidence="3" type="ORF">SSPO_045140</name>
</gene>
<name>A0A499UZZ1_9ACTN</name>
<feature type="compositionally biased region" description="Acidic residues" evidence="1">
    <location>
        <begin position="471"/>
        <end position="556"/>
    </location>
</feature>
<dbReference type="PANTHER" id="PTHR33824">
    <property type="entry name" value="POLYKETIDE CYCLASE/DEHYDRASE AND LIPID TRANSPORT SUPERFAMILY PROTEIN"/>
    <property type="match status" value="1"/>
</dbReference>
<dbReference type="Gene3D" id="3.30.530.20">
    <property type="match status" value="1"/>
</dbReference>
<dbReference type="InterPro" id="IPR023393">
    <property type="entry name" value="START-like_dom_sf"/>
</dbReference>
<feature type="compositionally biased region" description="Basic and acidic residues" evidence="1">
    <location>
        <begin position="123"/>
        <end position="134"/>
    </location>
</feature>
<reference evidence="3 4" key="1">
    <citation type="journal article" date="2020" name="Int. J. Syst. Evol. Microbiol.">
        <title>Reclassification of Streptomyces castelarensis and Streptomyces sporoclivatus as later heterotypic synonyms of Streptomyces antimycoticus.</title>
        <authorList>
            <person name="Komaki H."/>
            <person name="Tamura T."/>
        </authorList>
    </citation>
    <scope>NUCLEOTIDE SEQUENCE [LARGE SCALE GENOMIC DNA]</scope>
    <source>
        <strain evidence="3 4">NBRC 100767</strain>
    </source>
</reference>
<feature type="compositionally biased region" description="Acidic residues" evidence="1">
    <location>
        <begin position="447"/>
        <end position="463"/>
    </location>
</feature>
<feature type="compositionally biased region" description="Low complexity" evidence="1">
    <location>
        <begin position="148"/>
        <end position="175"/>
    </location>
</feature>
<dbReference type="CDD" id="cd07817">
    <property type="entry name" value="SRPBCC_8"/>
    <property type="match status" value="1"/>
</dbReference>
<protein>
    <recommendedName>
        <fullName evidence="2">Coenzyme Q-binding protein COQ10 START domain-containing protein</fullName>
    </recommendedName>
</protein>
<evidence type="ECO:0000256" key="1">
    <source>
        <dbReference type="SAM" id="MobiDB-lite"/>
    </source>
</evidence>
<feature type="region of interest" description="Disordered" evidence="1">
    <location>
        <begin position="440"/>
        <end position="570"/>
    </location>
</feature>
<dbReference type="PANTHER" id="PTHR33824:SF7">
    <property type="entry name" value="POLYKETIDE CYCLASE_DEHYDRASE AND LIPID TRANSPORT SUPERFAMILY PROTEIN"/>
    <property type="match status" value="1"/>
</dbReference>
<dbReference type="InterPro" id="IPR005031">
    <property type="entry name" value="COQ10_START"/>
</dbReference>
<evidence type="ECO:0000259" key="2">
    <source>
        <dbReference type="Pfam" id="PF03364"/>
    </source>
</evidence>